<dbReference type="InterPro" id="IPR050595">
    <property type="entry name" value="Bact_response_regulator"/>
</dbReference>
<dbReference type="SMART" id="SM00448">
    <property type="entry name" value="REC"/>
    <property type="match status" value="1"/>
</dbReference>
<dbReference type="PANTHER" id="PTHR44591:SF23">
    <property type="entry name" value="CHEY SUBFAMILY"/>
    <property type="match status" value="1"/>
</dbReference>
<dbReference type="SUPFAM" id="SSF52172">
    <property type="entry name" value="CheY-like"/>
    <property type="match status" value="1"/>
</dbReference>
<dbReference type="InterPro" id="IPR001789">
    <property type="entry name" value="Sig_transdc_resp-reg_receiver"/>
</dbReference>
<evidence type="ECO:0000256" key="1">
    <source>
        <dbReference type="ARBA" id="ARBA00022553"/>
    </source>
</evidence>
<keyword evidence="5" id="KW-1185">Reference proteome</keyword>
<organism evidence="4 5">
    <name type="scientific">Caballeronia choica</name>
    <dbReference type="NCBI Taxonomy" id="326476"/>
    <lineage>
        <taxon>Bacteria</taxon>
        <taxon>Pseudomonadati</taxon>
        <taxon>Pseudomonadota</taxon>
        <taxon>Betaproteobacteria</taxon>
        <taxon>Burkholderiales</taxon>
        <taxon>Burkholderiaceae</taxon>
        <taxon>Caballeronia</taxon>
    </lineage>
</organism>
<sequence>MQASTHHRSIHRLWTSRSFAAVRPPLAALIVDDDDALTAALEDVLRSEGLEPRIVHGGADALRVTQFWTPHVVVLDIQMPEFDGFRVAQALRTSPRLSLVPIIAHTSLAEREVVARGKACGMDAYCRKGDSPRVLLRLIRQVAPTDG</sequence>
<dbReference type="EMBL" id="FCON02000020">
    <property type="protein sequence ID" value="SAL48764.1"/>
    <property type="molecule type" value="Genomic_DNA"/>
</dbReference>
<reference evidence="4" key="1">
    <citation type="submission" date="2016-01" db="EMBL/GenBank/DDBJ databases">
        <authorList>
            <person name="Peeters C."/>
        </authorList>
    </citation>
    <scope>NUCLEOTIDE SEQUENCE [LARGE SCALE GENOMIC DNA]</scope>
    <source>
        <strain evidence="4">LMG 22940</strain>
    </source>
</reference>
<dbReference type="CDD" id="cd00156">
    <property type="entry name" value="REC"/>
    <property type="match status" value="1"/>
</dbReference>
<dbReference type="InterPro" id="IPR011006">
    <property type="entry name" value="CheY-like_superfamily"/>
</dbReference>
<dbReference type="Pfam" id="PF00072">
    <property type="entry name" value="Response_reg"/>
    <property type="match status" value="1"/>
</dbReference>
<comment type="caution">
    <text evidence="4">The sequence shown here is derived from an EMBL/GenBank/DDBJ whole genome shotgun (WGS) entry which is preliminary data.</text>
</comment>
<proteinExistence type="predicted"/>
<evidence type="ECO:0000256" key="2">
    <source>
        <dbReference type="PROSITE-ProRule" id="PRU00169"/>
    </source>
</evidence>
<dbReference type="PROSITE" id="PS50110">
    <property type="entry name" value="RESPONSE_REGULATORY"/>
    <property type="match status" value="1"/>
</dbReference>
<accession>A0A158HWI0</accession>
<evidence type="ECO:0000313" key="5">
    <source>
        <dbReference type="Proteomes" id="UP000054770"/>
    </source>
</evidence>
<evidence type="ECO:0000259" key="3">
    <source>
        <dbReference type="PROSITE" id="PS50110"/>
    </source>
</evidence>
<gene>
    <name evidence="4" type="ORF">AWB68_02400</name>
</gene>
<protein>
    <submittedName>
        <fullName evidence="4">Response regulator receiver protein</fullName>
    </submittedName>
</protein>
<dbReference type="AlphaFoldDB" id="A0A158HWI0"/>
<keyword evidence="1 2" id="KW-0597">Phosphoprotein</keyword>
<dbReference type="Gene3D" id="3.40.50.2300">
    <property type="match status" value="1"/>
</dbReference>
<evidence type="ECO:0000313" key="4">
    <source>
        <dbReference type="EMBL" id="SAL48764.1"/>
    </source>
</evidence>
<feature type="modified residue" description="4-aspartylphosphate" evidence="2">
    <location>
        <position position="76"/>
    </location>
</feature>
<name>A0A158HWI0_9BURK</name>
<dbReference type="PANTHER" id="PTHR44591">
    <property type="entry name" value="STRESS RESPONSE REGULATOR PROTEIN 1"/>
    <property type="match status" value="1"/>
</dbReference>
<dbReference type="GO" id="GO:0000160">
    <property type="term" value="P:phosphorelay signal transduction system"/>
    <property type="evidence" value="ECO:0007669"/>
    <property type="project" value="InterPro"/>
</dbReference>
<feature type="domain" description="Response regulatory" evidence="3">
    <location>
        <begin position="27"/>
        <end position="143"/>
    </location>
</feature>
<dbReference type="Proteomes" id="UP000054770">
    <property type="component" value="Unassembled WGS sequence"/>
</dbReference>